<evidence type="ECO:0000256" key="10">
    <source>
        <dbReference type="ARBA" id="ARBA00023242"/>
    </source>
</evidence>
<sequence>MKFYQELYIIWYCCPHQDCQKRYKSRFNLRKHVECSHLGKKFFICSVCEKSFASNHTLKEHMNKHKNIKPYKCNECGENFRHYSYLSLHRRAHQPDYQTFVFEEEA</sequence>
<accession>A0A1R2CVG2</accession>
<evidence type="ECO:0000256" key="9">
    <source>
        <dbReference type="ARBA" id="ARBA00023163"/>
    </source>
</evidence>
<dbReference type="PANTHER" id="PTHR23235">
    <property type="entry name" value="KRUEPPEL-LIKE TRANSCRIPTION FACTOR"/>
    <property type="match status" value="1"/>
</dbReference>
<organism evidence="13 14">
    <name type="scientific">Stentor coeruleus</name>
    <dbReference type="NCBI Taxonomy" id="5963"/>
    <lineage>
        <taxon>Eukaryota</taxon>
        <taxon>Sar</taxon>
        <taxon>Alveolata</taxon>
        <taxon>Ciliophora</taxon>
        <taxon>Postciliodesmatophora</taxon>
        <taxon>Heterotrichea</taxon>
        <taxon>Heterotrichida</taxon>
        <taxon>Stentoridae</taxon>
        <taxon>Stentor</taxon>
    </lineage>
</organism>
<keyword evidence="8" id="KW-0238">DNA-binding</keyword>
<dbReference type="GO" id="GO:0003677">
    <property type="term" value="F:DNA binding"/>
    <property type="evidence" value="ECO:0007669"/>
    <property type="project" value="UniProtKB-KW"/>
</dbReference>
<keyword evidence="10" id="KW-0539">Nucleus</keyword>
<dbReference type="FunFam" id="3.30.160.60:FF:000624">
    <property type="entry name" value="zinc finger protein 697"/>
    <property type="match status" value="1"/>
</dbReference>
<dbReference type="FunFam" id="3.30.160.60:FF:000178">
    <property type="entry name" value="Zinc finger protein 14 homolog"/>
    <property type="match status" value="1"/>
</dbReference>
<comment type="caution">
    <text evidence="13">The sequence shown here is derived from an EMBL/GenBank/DDBJ whole genome shotgun (WGS) entry which is preliminary data.</text>
</comment>
<evidence type="ECO:0000256" key="8">
    <source>
        <dbReference type="ARBA" id="ARBA00023125"/>
    </source>
</evidence>
<dbReference type="Gene3D" id="3.30.160.60">
    <property type="entry name" value="Classic Zinc Finger"/>
    <property type="match status" value="3"/>
</dbReference>
<evidence type="ECO:0000256" key="11">
    <source>
        <dbReference type="PROSITE-ProRule" id="PRU00042"/>
    </source>
</evidence>
<dbReference type="Pfam" id="PF00096">
    <property type="entry name" value="zf-C2H2"/>
    <property type="match status" value="2"/>
</dbReference>
<feature type="domain" description="C2H2-type" evidence="12">
    <location>
        <begin position="71"/>
        <end position="98"/>
    </location>
</feature>
<dbReference type="InterPro" id="IPR013087">
    <property type="entry name" value="Znf_C2H2_type"/>
</dbReference>
<dbReference type="InterPro" id="IPR036236">
    <property type="entry name" value="Znf_C2H2_sf"/>
</dbReference>
<keyword evidence="4" id="KW-0677">Repeat</keyword>
<dbReference type="PROSITE" id="PS00028">
    <property type="entry name" value="ZINC_FINGER_C2H2_1"/>
    <property type="match status" value="3"/>
</dbReference>
<dbReference type="PROSITE" id="PS50157">
    <property type="entry name" value="ZINC_FINGER_C2H2_2"/>
    <property type="match status" value="3"/>
</dbReference>
<evidence type="ECO:0000313" key="13">
    <source>
        <dbReference type="EMBL" id="OMJ92998.1"/>
    </source>
</evidence>
<dbReference type="GO" id="GO:0005634">
    <property type="term" value="C:nucleus"/>
    <property type="evidence" value="ECO:0007669"/>
    <property type="project" value="UniProtKB-SubCell"/>
</dbReference>
<evidence type="ECO:0000256" key="7">
    <source>
        <dbReference type="ARBA" id="ARBA00023015"/>
    </source>
</evidence>
<evidence type="ECO:0000256" key="6">
    <source>
        <dbReference type="ARBA" id="ARBA00022833"/>
    </source>
</evidence>
<keyword evidence="7" id="KW-0805">Transcription regulation</keyword>
<evidence type="ECO:0000259" key="12">
    <source>
        <dbReference type="PROSITE" id="PS50157"/>
    </source>
</evidence>
<comment type="similarity">
    <text evidence="2">Belongs to the krueppel C2H2-type zinc-finger protein family.</text>
</comment>
<dbReference type="GO" id="GO:0008270">
    <property type="term" value="F:zinc ion binding"/>
    <property type="evidence" value="ECO:0007669"/>
    <property type="project" value="UniProtKB-KW"/>
</dbReference>
<evidence type="ECO:0000256" key="4">
    <source>
        <dbReference type="ARBA" id="ARBA00022737"/>
    </source>
</evidence>
<gene>
    <name evidence="13" type="ORF">SteCoe_4077</name>
</gene>
<dbReference type="Proteomes" id="UP000187209">
    <property type="component" value="Unassembled WGS sequence"/>
</dbReference>
<keyword evidence="5 11" id="KW-0863">Zinc-finger</keyword>
<feature type="domain" description="C2H2-type" evidence="12">
    <location>
        <begin position="12"/>
        <end position="42"/>
    </location>
</feature>
<dbReference type="EMBL" id="MPUH01000050">
    <property type="protein sequence ID" value="OMJ92998.1"/>
    <property type="molecule type" value="Genomic_DNA"/>
</dbReference>
<evidence type="ECO:0000256" key="3">
    <source>
        <dbReference type="ARBA" id="ARBA00022723"/>
    </source>
</evidence>
<evidence type="ECO:0000256" key="2">
    <source>
        <dbReference type="ARBA" id="ARBA00006991"/>
    </source>
</evidence>
<reference evidence="13 14" key="1">
    <citation type="submission" date="2016-11" db="EMBL/GenBank/DDBJ databases">
        <title>The macronuclear genome of Stentor coeruleus: a giant cell with tiny introns.</title>
        <authorList>
            <person name="Slabodnick M."/>
            <person name="Ruby J.G."/>
            <person name="Reiff S.B."/>
            <person name="Swart E.C."/>
            <person name="Gosai S."/>
            <person name="Prabakaran S."/>
            <person name="Witkowska E."/>
            <person name="Larue G.E."/>
            <person name="Fisher S."/>
            <person name="Freeman R.M."/>
            <person name="Gunawardena J."/>
            <person name="Chu W."/>
            <person name="Stover N.A."/>
            <person name="Gregory B.D."/>
            <person name="Nowacki M."/>
            <person name="Derisi J."/>
            <person name="Roy S.W."/>
            <person name="Marshall W.F."/>
            <person name="Sood P."/>
        </authorList>
    </citation>
    <scope>NUCLEOTIDE SEQUENCE [LARGE SCALE GENOMIC DNA]</scope>
    <source>
        <strain evidence="13">WM001</strain>
    </source>
</reference>
<keyword evidence="6" id="KW-0862">Zinc</keyword>
<dbReference type="AlphaFoldDB" id="A0A1R2CVG2"/>
<evidence type="ECO:0000256" key="5">
    <source>
        <dbReference type="ARBA" id="ARBA00022771"/>
    </source>
</evidence>
<dbReference type="OrthoDB" id="654211at2759"/>
<comment type="subcellular location">
    <subcellularLocation>
        <location evidence="1">Nucleus</location>
    </subcellularLocation>
</comment>
<name>A0A1R2CVG2_9CILI</name>
<keyword evidence="3" id="KW-0479">Metal-binding</keyword>
<evidence type="ECO:0000313" key="14">
    <source>
        <dbReference type="Proteomes" id="UP000187209"/>
    </source>
</evidence>
<dbReference type="SMART" id="SM00355">
    <property type="entry name" value="ZnF_C2H2"/>
    <property type="match status" value="3"/>
</dbReference>
<feature type="domain" description="C2H2-type" evidence="12">
    <location>
        <begin position="43"/>
        <end position="70"/>
    </location>
</feature>
<proteinExistence type="inferred from homology"/>
<dbReference type="SUPFAM" id="SSF57667">
    <property type="entry name" value="beta-beta-alpha zinc fingers"/>
    <property type="match status" value="1"/>
</dbReference>
<keyword evidence="9" id="KW-0804">Transcription</keyword>
<keyword evidence="14" id="KW-1185">Reference proteome</keyword>
<protein>
    <recommendedName>
        <fullName evidence="12">C2H2-type domain-containing protein</fullName>
    </recommendedName>
</protein>
<evidence type="ECO:0000256" key="1">
    <source>
        <dbReference type="ARBA" id="ARBA00004123"/>
    </source>
</evidence>